<dbReference type="PROSITE" id="PS50088">
    <property type="entry name" value="ANK_REPEAT"/>
    <property type="match status" value="1"/>
</dbReference>
<dbReference type="SMART" id="SM00540">
    <property type="entry name" value="LEM"/>
    <property type="match status" value="1"/>
</dbReference>
<evidence type="ECO:0000313" key="4">
    <source>
        <dbReference type="Proteomes" id="UP000225706"/>
    </source>
</evidence>
<evidence type="ECO:0000256" key="1">
    <source>
        <dbReference type="PROSITE-ProRule" id="PRU00023"/>
    </source>
</evidence>
<dbReference type="Pfam" id="PF22945">
    <property type="entry name" value="LEM-3_GIY-YIG"/>
    <property type="match status" value="1"/>
</dbReference>
<dbReference type="PROSITE" id="PS50954">
    <property type="entry name" value="LEM"/>
    <property type="match status" value="1"/>
</dbReference>
<dbReference type="PROSITE" id="PS50297">
    <property type="entry name" value="ANK_REP_REGION"/>
    <property type="match status" value="1"/>
</dbReference>
<dbReference type="Proteomes" id="UP000225706">
    <property type="component" value="Unassembled WGS sequence"/>
</dbReference>
<dbReference type="PANTHER" id="PTHR46427">
    <property type="entry name" value="ANKYRIN REPEAT AND LEM DOMAIN-CONTAINING PROTEIN 1"/>
    <property type="match status" value="1"/>
</dbReference>
<organism evidence="3 4">
    <name type="scientific">Stylophora pistillata</name>
    <name type="common">Smooth cauliflower coral</name>
    <dbReference type="NCBI Taxonomy" id="50429"/>
    <lineage>
        <taxon>Eukaryota</taxon>
        <taxon>Metazoa</taxon>
        <taxon>Cnidaria</taxon>
        <taxon>Anthozoa</taxon>
        <taxon>Hexacorallia</taxon>
        <taxon>Scleractinia</taxon>
        <taxon>Astrocoeniina</taxon>
        <taxon>Pocilloporidae</taxon>
        <taxon>Stylophora</taxon>
    </lineage>
</organism>
<dbReference type="GO" id="GO:0000712">
    <property type="term" value="P:resolution of meiotic recombination intermediates"/>
    <property type="evidence" value="ECO:0007669"/>
    <property type="project" value="TreeGrafter"/>
</dbReference>
<dbReference type="CDD" id="cd12934">
    <property type="entry name" value="LEM"/>
    <property type="match status" value="1"/>
</dbReference>
<dbReference type="SUPFAM" id="SSF48403">
    <property type="entry name" value="Ankyrin repeat"/>
    <property type="match status" value="1"/>
</dbReference>
<dbReference type="SMART" id="SM00248">
    <property type="entry name" value="ANK"/>
    <property type="match status" value="3"/>
</dbReference>
<dbReference type="FunFam" id="1.10.720.40:FF:000001">
    <property type="entry name" value="LEM domain containing 2, isoform CRA_a"/>
    <property type="match status" value="1"/>
</dbReference>
<dbReference type="InterPro" id="IPR003887">
    <property type="entry name" value="LEM_dom"/>
</dbReference>
<dbReference type="GO" id="GO:0004520">
    <property type="term" value="F:DNA endonuclease activity"/>
    <property type="evidence" value="ECO:0007669"/>
    <property type="project" value="TreeGrafter"/>
</dbReference>
<protein>
    <submittedName>
        <fullName evidence="3">E3 ubiquitin-protein ligase MIB2</fullName>
    </submittedName>
</protein>
<sequence length="534" mass="60374">MEKDLFSAIASENYSRAKELGLSGARADQLEDGITALHLLAGQEDQEASEVLEVCLRSADPNVRSNEGMSPVHVAALWGRLNNLKLLINHGGDLNQTDDEGQNVLDFASLSEGTSAKQCIEFILEVESNTTLDESRTCNPVKKWDGMEHKQPVGEVSCGFSESFYTAIAEDSLLDQTVITFPNLHPWLAAGVSSGELDETVVDKITELNISSNSLEDHDETVEEGAVQWLEHTNYQGNDLDDEDPAEFDFGNSTLFYDWKECSTILDQSLINKSICVPESLNRISNGDLRKELERYGEIPGPIMQSTRNVYIKRLARLQSGSTDSKESIYREYLPELRRQLEGRAEILDLFEEEESMCVEFSCKKNWREGTEKSSFNYLLIDPRVTQNLPTRSKKMSPEDVFRVFILAIFYVGKGKRSRPYAHLNEAMNFAKQNPKIQQIRDIWAAGLGVVSLHIFQSVIPVEAYTREACMIDALGLPRLTNKKRGDYYGRAACWPPKKKREMGVFLLQRALKILLSEGERQLRPEDFRIKHNS</sequence>
<keyword evidence="1" id="KW-0040">ANK repeat</keyword>
<dbReference type="InterPro" id="IPR002110">
    <property type="entry name" value="Ankyrin_rpt"/>
</dbReference>
<name>A0A2B4SKQ9_STYPI</name>
<dbReference type="GO" id="GO:0000724">
    <property type="term" value="P:double-strand break repair via homologous recombination"/>
    <property type="evidence" value="ECO:0007669"/>
    <property type="project" value="TreeGrafter"/>
</dbReference>
<dbReference type="AlphaFoldDB" id="A0A2B4SKQ9"/>
<evidence type="ECO:0000259" key="2">
    <source>
        <dbReference type="PROSITE" id="PS50954"/>
    </source>
</evidence>
<comment type="caution">
    <text evidence="3">The sequence shown here is derived from an EMBL/GenBank/DDBJ whole genome shotgun (WGS) entry which is preliminary data.</text>
</comment>
<dbReference type="InterPro" id="IPR034998">
    <property type="entry name" value="ANKLE1"/>
</dbReference>
<feature type="domain" description="LEM" evidence="2">
    <location>
        <begin position="278"/>
        <end position="322"/>
    </location>
</feature>
<evidence type="ECO:0000313" key="3">
    <source>
        <dbReference type="EMBL" id="PFX29117.1"/>
    </source>
</evidence>
<dbReference type="Gene3D" id="1.10.720.40">
    <property type="match status" value="1"/>
</dbReference>
<dbReference type="PANTHER" id="PTHR46427:SF1">
    <property type="entry name" value="ANKYRIN REPEAT AND LEM DOMAIN-CONTAINING PROTEIN 1"/>
    <property type="match status" value="1"/>
</dbReference>
<dbReference type="STRING" id="50429.A0A2B4SKQ9"/>
<dbReference type="Gene3D" id="1.25.40.20">
    <property type="entry name" value="Ankyrin repeat-containing domain"/>
    <property type="match status" value="1"/>
</dbReference>
<dbReference type="EMBL" id="LSMT01000071">
    <property type="protein sequence ID" value="PFX29117.1"/>
    <property type="molecule type" value="Genomic_DNA"/>
</dbReference>
<dbReference type="InterPro" id="IPR011015">
    <property type="entry name" value="LEM/LEM-like_dom_sf"/>
</dbReference>
<dbReference type="SUPFAM" id="SSF63451">
    <property type="entry name" value="LEM domain"/>
    <property type="match status" value="1"/>
</dbReference>
<gene>
    <name evidence="3" type="primary">MIB2</name>
    <name evidence="3" type="ORF">AWC38_SpisGene6150</name>
</gene>
<dbReference type="Pfam" id="PF03020">
    <property type="entry name" value="LEM"/>
    <property type="match status" value="1"/>
</dbReference>
<dbReference type="GO" id="GO:0005654">
    <property type="term" value="C:nucleoplasm"/>
    <property type="evidence" value="ECO:0007669"/>
    <property type="project" value="TreeGrafter"/>
</dbReference>
<dbReference type="Pfam" id="PF12796">
    <property type="entry name" value="Ank_2"/>
    <property type="match status" value="1"/>
</dbReference>
<dbReference type="OrthoDB" id="1601181at2759"/>
<proteinExistence type="predicted"/>
<accession>A0A2B4SKQ9</accession>
<dbReference type="InterPro" id="IPR036770">
    <property type="entry name" value="Ankyrin_rpt-contain_sf"/>
</dbReference>
<reference evidence="4" key="1">
    <citation type="journal article" date="2017" name="bioRxiv">
        <title>Comparative analysis of the genomes of Stylophora pistillata and Acropora digitifera provides evidence for extensive differences between species of corals.</title>
        <authorList>
            <person name="Voolstra C.R."/>
            <person name="Li Y."/>
            <person name="Liew Y.J."/>
            <person name="Baumgarten S."/>
            <person name="Zoccola D."/>
            <person name="Flot J.-F."/>
            <person name="Tambutte S."/>
            <person name="Allemand D."/>
            <person name="Aranda M."/>
        </authorList>
    </citation>
    <scope>NUCLEOTIDE SEQUENCE [LARGE SCALE GENOMIC DNA]</scope>
</reference>
<feature type="repeat" description="ANK" evidence="1">
    <location>
        <begin position="67"/>
        <end position="99"/>
    </location>
</feature>
<dbReference type="GO" id="GO:0005737">
    <property type="term" value="C:cytoplasm"/>
    <property type="evidence" value="ECO:0007669"/>
    <property type="project" value="TreeGrafter"/>
</dbReference>
<keyword evidence="4" id="KW-1185">Reference proteome</keyword>
<dbReference type="CDD" id="cd10454">
    <property type="entry name" value="GIY-YIG_COG3680_Meta"/>
    <property type="match status" value="1"/>
</dbReference>